<comment type="caution">
    <text evidence="1">The sequence shown here is derived from an EMBL/GenBank/DDBJ whole genome shotgun (WGS) entry which is preliminary data.</text>
</comment>
<organism evidence="1 2">
    <name type="scientific">Candidatus Magnetobacterium casense</name>
    <dbReference type="NCBI Taxonomy" id="1455061"/>
    <lineage>
        <taxon>Bacteria</taxon>
        <taxon>Pseudomonadati</taxon>
        <taxon>Nitrospirota</taxon>
        <taxon>Thermodesulfovibrionia</taxon>
        <taxon>Thermodesulfovibrionales</taxon>
        <taxon>Candidatus Magnetobacteriaceae</taxon>
        <taxon>Candidatus Magnetobacterium</taxon>
    </lineage>
</organism>
<dbReference type="EMBL" id="JABXWD010000019">
    <property type="protein sequence ID" value="MBV6340353.1"/>
    <property type="molecule type" value="Genomic_DNA"/>
</dbReference>
<protein>
    <recommendedName>
        <fullName evidence="3">Glycosyltransferase</fullName>
    </recommendedName>
</protein>
<reference evidence="1 2" key="1">
    <citation type="journal article" date="2020" name="J Geophys Res Biogeosci">
        <title>Magnetotaxis as an Adaptation to Enable Bacterial Shuttling of Microbial Sulfur and Sulfur Cycling Across Aquatic Oxic#Anoxic Interfaces.</title>
        <authorList>
            <person name="Li J."/>
            <person name="Liu P."/>
            <person name="Wang J."/>
            <person name="Roberts A.P."/>
            <person name="Pan Y."/>
        </authorList>
    </citation>
    <scope>NUCLEOTIDE SEQUENCE [LARGE SCALE GENOMIC DNA]</scope>
    <source>
        <strain evidence="1 2">MYR-1_YQ</strain>
    </source>
</reference>
<dbReference type="RefSeq" id="WP_218250973.1">
    <property type="nucleotide sequence ID" value="NZ_JABXWD010000019.1"/>
</dbReference>
<sequence>MRILIAAPICEGKNYSINDWLHSVATMMRRRPKDVIDFCFGLNNSSTEYEKKLSSIELYPHGKDSKKNPIILRLPQTEKDHNIPAIVGRSREMIREYATKMNYVWILWLDTDTIPPIDALDELIKTGKPFISGVYFYKHTKQVVATWCVNKAADLCTNIPIERIQEAAMKDPPAIFQIKACGFGCVLMHHSVFKNIKFEWVLEGQSEDIRYCQRCNEAGIKIWLHPRMMCQHKSDTDYTKKG</sequence>
<keyword evidence="2" id="KW-1185">Reference proteome</keyword>
<proteinExistence type="predicted"/>
<accession>A0ABS6RX31</accession>
<dbReference type="Proteomes" id="UP001196980">
    <property type="component" value="Unassembled WGS sequence"/>
</dbReference>
<name>A0ABS6RX31_9BACT</name>
<evidence type="ECO:0000313" key="1">
    <source>
        <dbReference type="EMBL" id="MBV6340353.1"/>
    </source>
</evidence>
<evidence type="ECO:0008006" key="3">
    <source>
        <dbReference type="Google" id="ProtNLM"/>
    </source>
</evidence>
<evidence type="ECO:0000313" key="2">
    <source>
        <dbReference type="Proteomes" id="UP001196980"/>
    </source>
</evidence>
<gene>
    <name evidence="1" type="ORF">HWQ67_02025</name>
</gene>